<dbReference type="EC" id="3.4.21.89" evidence="3 7"/>
<dbReference type="PROSITE" id="PS00761">
    <property type="entry name" value="SPASE_I_3"/>
    <property type="match status" value="1"/>
</dbReference>
<dbReference type="NCBIfam" id="TIGR02227">
    <property type="entry name" value="sigpep_I_bact"/>
    <property type="match status" value="2"/>
</dbReference>
<evidence type="ECO:0000256" key="2">
    <source>
        <dbReference type="ARBA" id="ARBA00009370"/>
    </source>
</evidence>
<dbReference type="InterPro" id="IPR019758">
    <property type="entry name" value="Pept_S26A_signal_pept_1_CS"/>
</dbReference>
<comment type="catalytic activity">
    <reaction evidence="1 7">
        <text>Cleavage of hydrophobic, N-terminal signal or leader sequences from secreted and periplasmic proteins.</text>
        <dbReference type="EC" id="3.4.21.89"/>
    </reaction>
</comment>
<dbReference type="EMBL" id="FOKY01000009">
    <property type="protein sequence ID" value="SFB83473.1"/>
    <property type="molecule type" value="Genomic_DNA"/>
</dbReference>
<dbReference type="PANTHER" id="PTHR43390:SF1">
    <property type="entry name" value="CHLOROPLAST PROCESSING PEPTIDASE"/>
    <property type="match status" value="1"/>
</dbReference>
<dbReference type="GO" id="GO:0016020">
    <property type="term" value="C:membrane"/>
    <property type="evidence" value="ECO:0007669"/>
    <property type="project" value="UniProtKB-SubCell"/>
</dbReference>
<accession>A0A1I1EEW5</accession>
<evidence type="ECO:0000256" key="7">
    <source>
        <dbReference type="RuleBase" id="RU362042"/>
    </source>
</evidence>
<feature type="domain" description="Peptidase S26" evidence="8">
    <location>
        <begin position="12"/>
        <end position="158"/>
    </location>
</feature>
<keyword evidence="7" id="KW-0645">Protease</keyword>
<evidence type="ECO:0000256" key="1">
    <source>
        <dbReference type="ARBA" id="ARBA00000677"/>
    </source>
</evidence>
<proteinExistence type="inferred from homology"/>
<dbReference type="SUPFAM" id="SSF51306">
    <property type="entry name" value="LexA/Signal peptidase"/>
    <property type="match status" value="1"/>
</dbReference>
<dbReference type="PROSITE" id="PS00760">
    <property type="entry name" value="SPASE_I_2"/>
    <property type="match status" value="1"/>
</dbReference>
<dbReference type="STRING" id="34097.SAMN02745150_01001"/>
<evidence type="ECO:0000259" key="8">
    <source>
        <dbReference type="Pfam" id="PF10502"/>
    </source>
</evidence>
<feature type="active site" evidence="6">
    <location>
        <position position="122"/>
    </location>
</feature>
<dbReference type="GO" id="GO:0009003">
    <property type="term" value="F:signal peptidase activity"/>
    <property type="evidence" value="ECO:0007669"/>
    <property type="project" value="UniProtKB-EC"/>
</dbReference>
<comment type="subcellular location">
    <subcellularLocation>
        <location evidence="7">Membrane</location>
        <topology evidence="7">Single-pass type II membrane protein</topology>
    </subcellularLocation>
</comment>
<gene>
    <name evidence="9" type="ORF">SAMN02745150_01001</name>
</gene>
<dbReference type="GO" id="GO:0004252">
    <property type="term" value="F:serine-type endopeptidase activity"/>
    <property type="evidence" value="ECO:0007669"/>
    <property type="project" value="InterPro"/>
</dbReference>
<evidence type="ECO:0000313" key="9">
    <source>
        <dbReference type="EMBL" id="SFB83473.1"/>
    </source>
</evidence>
<evidence type="ECO:0000256" key="3">
    <source>
        <dbReference type="ARBA" id="ARBA00013208"/>
    </source>
</evidence>
<evidence type="ECO:0000256" key="6">
    <source>
        <dbReference type="PIRSR" id="PIRSR600223-1"/>
    </source>
</evidence>
<dbReference type="AlphaFoldDB" id="A0A1I1EEW5"/>
<dbReference type="InterPro" id="IPR000223">
    <property type="entry name" value="Pept_S26A_signal_pept_1"/>
</dbReference>
<keyword evidence="5 7" id="KW-0378">Hydrolase</keyword>
<protein>
    <recommendedName>
        <fullName evidence="4 7">Signal peptidase I</fullName>
        <ecNumber evidence="3 7">3.4.21.89</ecNumber>
    </recommendedName>
</protein>
<dbReference type="GO" id="GO:0006465">
    <property type="term" value="P:signal peptide processing"/>
    <property type="evidence" value="ECO:0007669"/>
    <property type="project" value="InterPro"/>
</dbReference>
<reference evidence="10" key="1">
    <citation type="submission" date="2016-10" db="EMBL/GenBank/DDBJ databases">
        <authorList>
            <person name="Varghese N."/>
            <person name="Submissions S."/>
        </authorList>
    </citation>
    <scope>NUCLEOTIDE SEQUENCE [LARGE SCALE GENOMIC DNA]</scope>
    <source>
        <strain evidence="10">ATCC 43811</strain>
    </source>
</reference>
<dbReference type="OrthoDB" id="9802919at2"/>
<feature type="active site" evidence="6">
    <location>
        <position position="42"/>
    </location>
</feature>
<keyword evidence="10" id="KW-1185">Reference proteome</keyword>
<name>A0A1I1EEW5_BREAD</name>
<dbReference type="Pfam" id="PF10502">
    <property type="entry name" value="Peptidase_S26"/>
    <property type="match status" value="2"/>
</dbReference>
<comment type="similarity">
    <text evidence="2 7">Belongs to the peptidase S26 family.</text>
</comment>
<dbReference type="InterPro" id="IPR019533">
    <property type="entry name" value="Peptidase_S26"/>
</dbReference>
<dbReference type="RefSeq" id="WP_092319251.1">
    <property type="nucleotide sequence ID" value="NZ_FOKY01000009.1"/>
</dbReference>
<feature type="domain" description="Peptidase S26" evidence="8">
    <location>
        <begin position="277"/>
        <end position="313"/>
    </location>
</feature>
<dbReference type="InterPro" id="IPR019757">
    <property type="entry name" value="Pept_S26A_signal_pept_1_Lys-AS"/>
</dbReference>
<organism evidence="9 10">
    <name type="scientific">Brevinema andersonii</name>
    <dbReference type="NCBI Taxonomy" id="34097"/>
    <lineage>
        <taxon>Bacteria</taxon>
        <taxon>Pseudomonadati</taxon>
        <taxon>Spirochaetota</taxon>
        <taxon>Spirochaetia</taxon>
        <taxon>Brevinematales</taxon>
        <taxon>Brevinemataceae</taxon>
        <taxon>Brevinema</taxon>
    </lineage>
</organism>
<dbReference type="Proteomes" id="UP000240042">
    <property type="component" value="Unassembled WGS sequence"/>
</dbReference>
<dbReference type="CDD" id="cd06530">
    <property type="entry name" value="S26_SPase_I"/>
    <property type="match status" value="2"/>
</dbReference>
<evidence type="ECO:0000313" key="10">
    <source>
        <dbReference type="Proteomes" id="UP000240042"/>
    </source>
</evidence>
<sequence>MKQKKTRKESLIENIKLFFSTYVLALFIRTFIIEASQIPSQSMVPSLLVGDTLMVEKVSLGAYIPVLKKKIPSFSSPKINDMVVFVSPSWKSPSLADELITFLTLSIINKDNTFSNPKILVKRLVAGPGDVLGMTNFQLYRNSILLNEDFISVSTQSVYSGGRRRGDHIYDLFVEHDNGKERVIQHSMDRSSLASNSILAFEDEGFIYALRALLLEGFPDIRIPQKNIPVQMSNLNLYELYLWSYLVARESGSQNVNIRDKQIYLDGRLVEEWMPQNDYYFMMGDNRDFSEDSRYFGFVPKQNIYGRILFRYWPFNRLSIGANLLPKNAQYLKF</sequence>
<dbReference type="InterPro" id="IPR036286">
    <property type="entry name" value="LexA/Signal_pep-like_sf"/>
</dbReference>
<dbReference type="PANTHER" id="PTHR43390">
    <property type="entry name" value="SIGNAL PEPTIDASE I"/>
    <property type="match status" value="1"/>
</dbReference>
<dbReference type="PRINTS" id="PR00727">
    <property type="entry name" value="LEADERPTASE"/>
</dbReference>
<dbReference type="Gene3D" id="2.10.109.10">
    <property type="entry name" value="Umud Fragment, subunit A"/>
    <property type="match status" value="1"/>
</dbReference>
<evidence type="ECO:0000256" key="5">
    <source>
        <dbReference type="ARBA" id="ARBA00022801"/>
    </source>
</evidence>
<evidence type="ECO:0000256" key="4">
    <source>
        <dbReference type="ARBA" id="ARBA00019232"/>
    </source>
</evidence>